<dbReference type="InterPro" id="IPR035992">
    <property type="entry name" value="Ricin_B-like_lectins"/>
</dbReference>
<dbReference type="Pfam" id="PF00161">
    <property type="entry name" value="RIP"/>
    <property type="match status" value="1"/>
</dbReference>
<comment type="catalytic activity">
    <reaction evidence="3">
        <text>Endohydrolysis of the N-glycosidic bond at one specific adenosine on the 28S rRNA.</text>
        <dbReference type="EC" id="3.2.2.22"/>
    </reaction>
</comment>
<feature type="domain" description="Ricin B lectin" evidence="5">
    <location>
        <begin position="449"/>
        <end position="573"/>
    </location>
</feature>
<dbReference type="SUPFAM" id="SSF50370">
    <property type="entry name" value="Ricin B-like lectins"/>
    <property type="match status" value="2"/>
</dbReference>
<dbReference type="InterPro" id="IPR017989">
    <property type="entry name" value="Ribosome_inactivat_1/2"/>
</dbReference>
<organism evidence="6 7">
    <name type="scientific">Stephania japonica</name>
    <dbReference type="NCBI Taxonomy" id="461633"/>
    <lineage>
        <taxon>Eukaryota</taxon>
        <taxon>Viridiplantae</taxon>
        <taxon>Streptophyta</taxon>
        <taxon>Embryophyta</taxon>
        <taxon>Tracheophyta</taxon>
        <taxon>Spermatophyta</taxon>
        <taxon>Magnoliopsida</taxon>
        <taxon>Ranunculales</taxon>
        <taxon>Menispermaceae</taxon>
        <taxon>Menispermoideae</taxon>
        <taxon>Cissampelideae</taxon>
        <taxon>Stephania</taxon>
    </lineage>
</organism>
<accession>A0AAP0F9J1</accession>
<keyword evidence="3" id="KW-0652">Protein synthesis inhibitor</keyword>
<dbReference type="GO" id="GO:0030598">
    <property type="term" value="F:rRNA N-glycosylase activity"/>
    <property type="evidence" value="ECO:0007669"/>
    <property type="project" value="UniProtKB-EC"/>
</dbReference>
<proteinExistence type="inferred from homology"/>
<dbReference type="SUPFAM" id="SSF56371">
    <property type="entry name" value="Ribosome inactivating proteins (RIP)"/>
    <property type="match status" value="1"/>
</dbReference>
<keyword evidence="4" id="KW-0732">Signal</keyword>
<keyword evidence="3" id="KW-0611">Plant defense</keyword>
<comment type="similarity">
    <text evidence="3">Belongs to the ribosome-inactivating protein family.</text>
</comment>
<dbReference type="GO" id="GO:0090729">
    <property type="term" value="F:toxin activity"/>
    <property type="evidence" value="ECO:0007669"/>
    <property type="project" value="UniProtKB-KW"/>
</dbReference>
<dbReference type="Gene3D" id="2.80.10.50">
    <property type="match status" value="2"/>
</dbReference>
<dbReference type="PRINTS" id="PR00396">
    <property type="entry name" value="SHIGARICIN"/>
</dbReference>
<keyword evidence="3" id="KW-0800">Toxin</keyword>
<dbReference type="EC" id="3.2.2.22" evidence="3"/>
<keyword evidence="7" id="KW-1185">Reference proteome</keyword>
<evidence type="ECO:0000259" key="5">
    <source>
        <dbReference type="SMART" id="SM00458"/>
    </source>
</evidence>
<dbReference type="GO" id="GO:0017148">
    <property type="term" value="P:negative regulation of translation"/>
    <property type="evidence" value="ECO:0007669"/>
    <property type="project" value="UniProtKB-KW"/>
</dbReference>
<dbReference type="EMBL" id="JBBNAE010000008">
    <property type="protein sequence ID" value="KAK9103134.1"/>
    <property type="molecule type" value="Genomic_DNA"/>
</dbReference>
<reference evidence="6 7" key="1">
    <citation type="submission" date="2024-01" db="EMBL/GenBank/DDBJ databases">
        <title>Genome assemblies of Stephania.</title>
        <authorList>
            <person name="Yang L."/>
        </authorList>
    </citation>
    <scope>NUCLEOTIDE SEQUENCE [LARGE SCALE GENOMIC DNA]</scope>
    <source>
        <strain evidence="6">QJT</strain>
        <tissue evidence="6">Leaf</tissue>
    </source>
</reference>
<sequence length="577" mass="64536">MKIGWSAILAVWIWWVTIQSHQIWSSTSGPPLTADSKVGAPNYPEVAFDARQVDGEAYRKMLATLRNLLLVNGDYSHGIPVLRDPTTVPDTERYVLLIITGTNGQTVTLAIDVTNVYVIGYRVSDQRYFFTEAPTNAPSLLFTNITSPIPTRRSSNYNQLEARAGVRRTNIPLGLQSLLSAITTLTSQPENPRSLLIIIQMISEAIRFWEIESRVINNIAGEFRPDNYMIDLENNWGGLSEQIQRSDFLVFERAITIGNMVADSVHSFVIAGLYLIMLVCNPLPRSTTSFVSHLQLIKQQQLQPDFGTAETCKHTVEPTTRIRGRDGLCADVEGYVYRDNTPIVLFQCRTSDFHNQLWTFKKNGRIQSLGKCLAASGSTAGSGVVIHDCETLGDAALRWAMLYSGTLVNVFSGLALTARNGASGSRLTLEGRDFFYSTFSSWEATNNLSNFGVSIRGESNRCIYYNGRRGVYTETCARGSARQLWRIYPDNTIRPQNWIAGCLEDASLTRNNWIYIQAGRCDSSSESHKWVFRKGSIMNPKSNLVVNDDNANHRGYLNALAFNGGRNQLWTLQFTTL</sequence>
<dbReference type="InterPro" id="IPR016138">
    <property type="entry name" value="Ribosome_inactivat_prot_sub1"/>
</dbReference>
<evidence type="ECO:0000313" key="7">
    <source>
        <dbReference type="Proteomes" id="UP001417504"/>
    </source>
</evidence>
<evidence type="ECO:0000256" key="3">
    <source>
        <dbReference type="RuleBase" id="RU004915"/>
    </source>
</evidence>
<evidence type="ECO:0000256" key="2">
    <source>
        <dbReference type="ARBA" id="ARBA00023180"/>
    </source>
</evidence>
<dbReference type="Gene3D" id="3.40.420.10">
    <property type="entry name" value="Ricin (A subunit), domain 1"/>
    <property type="match status" value="1"/>
</dbReference>
<dbReference type="InterPro" id="IPR016139">
    <property type="entry name" value="Ribosome_inactivat_prot_sub2"/>
</dbReference>
<evidence type="ECO:0000256" key="4">
    <source>
        <dbReference type="SAM" id="SignalP"/>
    </source>
</evidence>
<protein>
    <recommendedName>
        <fullName evidence="3">Ribosome-inactivating protein</fullName>
    </recommendedName>
    <component>
        <recommendedName>
            <fullName evidence="3">Ribosome-inactivating protein chain A</fullName>
        </recommendedName>
        <alternativeName>
            <fullName evidence="3">rRNA N-glycosidase</fullName>
            <ecNumber evidence="3">3.2.2.22</ecNumber>
        </alternativeName>
    </component>
    <component>
        <recommendedName>
            <fullName evidence="3">Ribosome-inactivating protein chain B</fullName>
        </recommendedName>
    </component>
</protein>
<keyword evidence="3" id="KW-0378">Hydrolase</keyword>
<name>A0AAP0F9J1_9MAGN</name>
<keyword evidence="1" id="KW-1015">Disulfide bond</keyword>
<dbReference type="InterPro" id="IPR001574">
    <property type="entry name" value="Ribosome_inactivat_prot"/>
</dbReference>
<evidence type="ECO:0000313" key="6">
    <source>
        <dbReference type="EMBL" id="KAK9103134.1"/>
    </source>
</evidence>
<dbReference type="InterPro" id="IPR036041">
    <property type="entry name" value="Ribosome-inact_prot_sf"/>
</dbReference>
<dbReference type="InterPro" id="IPR000772">
    <property type="entry name" value="Ricin_B_lectin"/>
</dbReference>
<comment type="caution">
    <text evidence="6">The sequence shown here is derived from an EMBL/GenBank/DDBJ whole genome shotgun (WGS) entry which is preliminary data.</text>
</comment>
<feature type="signal peptide" evidence="4">
    <location>
        <begin position="1"/>
        <end position="20"/>
    </location>
</feature>
<feature type="domain" description="Ricin B lectin" evidence="5">
    <location>
        <begin position="317"/>
        <end position="445"/>
    </location>
</feature>
<dbReference type="SMART" id="SM00458">
    <property type="entry name" value="RICIN"/>
    <property type="match status" value="2"/>
</dbReference>
<comment type="subunit">
    <text evidence="3">Might form dimers or tetramers of disulfide-linked A and B chains.</text>
</comment>
<dbReference type="Gene3D" id="4.10.470.10">
    <property type="entry name" value="Ricin (A Subunit), domain 2"/>
    <property type="match status" value="1"/>
</dbReference>
<dbReference type="PANTHER" id="PTHR33453">
    <property type="match status" value="1"/>
</dbReference>
<dbReference type="CDD" id="cd23443">
    <property type="entry name" value="beta-trefoil_Ricin_RIPs_II_rpt1"/>
    <property type="match status" value="1"/>
</dbReference>
<dbReference type="Proteomes" id="UP001417504">
    <property type="component" value="Unassembled WGS sequence"/>
</dbReference>
<dbReference type="Pfam" id="PF00652">
    <property type="entry name" value="Ricin_B_lectin"/>
    <property type="match status" value="2"/>
</dbReference>
<dbReference type="PANTHER" id="PTHR33453:SF34">
    <property type="entry name" value="RIBOSOME-INACTIVATING PROTEIN"/>
    <property type="match status" value="1"/>
</dbReference>
<gene>
    <name evidence="6" type="ORF">Sjap_020388</name>
</gene>
<dbReference type="PROSITE" id="PS50231">
    <property type="entry name" value="RICIN_B_LECTIN"/>
    <property type="match status" value="2"/>
</dbReference>
<keyword evidence="2" id="KW-0325">Glycoprotein</keyword>
<dbReference type="AlphaFoldDB" id="A0AAP0F9J1"/>
<evidence type="ECO:0000256" key="1">
    <source>
        <dbReference type="ARBA" id="ARBA00023157"/>
    </source>
</evidence>
<feature type="chain" id="PRO_5042957970" description="Ribosome-inactivating protein" evidence="4">
    <location>
        <begin position="21"/>
        <end position="577"/>
    </location>
</feature>
<dbReference type="GO" id="GO:0006952">
    <property type="term" value="P:defense response"/>
    <property type="evidence" value="ECO:0007669"/>
    <property type="project" value="UniProtKB-KW"/>
</dbReference>
<comment type="function">
    <text evidence="3">The A chain is responsible for inhibiting protein synthesis through the catalytic inactivation of 60S ribosomal subunits by removing adenine from position 4,324 of 28S rRNA. The B chain binds to cell receptors and probably facilitates the entry into the cell of the A chain; B chains are also responsible for cell agglutination (lectin activity).</text>
</comment>